<keyword evidence="2" id="KW-0812">Transmembrane</keyword>
<evidence type="ECO:0008006" key="9">
    <source>
        <dbReference type="Google" id="ProtNLM"/>
    </source>
</evidence>
<keyword evidence="3" id="KW-0677">Repeat</keyword>
<evidence type="ECO:0000256" key="5">
    <source>
        <dbReference type="ARBA" id="ARBA00023136"/>
    </source>
</evidence>
<comment type="caution">
    <text evidence="7">The sequence shown here is derived from an EMBL/GenBank/DDBJ whole genome shotgun (WGS) entry which is preliminary data.</text>
</comment>
<dbReference type="PANTHER" id="PTHR24089">
    <property type="entry name" value="SOLUTE CARRIER FAMILY 25"/>
    <property type="match status" value="1"/>
</dbReference>
<dbReference type="InterPro" id="IPR023395">
    <property type="entry name" value="MCP_dom_sf"/>
</dbReference>
<gene>
    <name evidence="7" type="ORF">HK097_001491</name>
</gene>
<accession>A0AAD5SLE5</accession>
<reference evidence="7" key="1">
    <citation type="submission" date="2020-05" db="EMBL/GenBank/DDBJ databases">
        <title>Phylogenomic resolution of chytrid fungi.</title>
        <authorList>
            <person name="Stajich J.E."/>
            <person name="Amses K."/>
            <person name="Simmons R."/>
            <person name="Seto K."/>
            <person name="Myers J."/>
            <person name="Bonds A."/>
            <person name="Quandt C.A."/>
            <person name="Barry K."/>
            <person name="Liu P."/>
            <person name="Grigoriev I."/>
            <person name="Longcore J.E."/>
            <person name="James T.Y."/>
        </authorList>
    </citation>
    <scope>NUCLEOTIDE SEQUENCE</scope>
    <source>
        <strain evidence="7">JEL0318</strain>
    </source>
</reference>
<feature type="region of interest" description="Disordered" evidence="6">
    <location>
        <begin position="95"/>
        <end position="114"/>
    </location>
</feature>
<keyword evidence="8" id="KW-1185">Reference proteome</keyword>
<evidence type="ECO:0000256" key="3">
    <source>
        <dbReference type="ARBA" id="ARBA00022737"/>
    </source>
</evidence>
<comment type="subcellular location">
    <subcellularLocation>
        <location evidence="1">Membrane</location>
    </subcellularLocation>
</comment>
<dbReference type="EMBL" id="JADGJD010000013">
    <property type="protein sequence ID" value="KAJ3057007.1"/>
    <property type="molecule type" value="Genomic_DNA"/>
</dbReference>
<sequence>MGSIFQFIINKIDPVQVFSSSSQSPAVAPYSIPASDSHNSSKALTARHNYAELFDFDSEAQQDWASFALQNYVLAVLSSPLTVVETLAEVQYQKRDDGEEEIEEPSTGAPKLPLLQGGIGENIREVVESPNEGWTALLKGHFTNFTFNVSYTLLQPALEEAINDVFDVFEDTNPYTAVLSHIAVGGLLSPLELVRTRLIVQPSTTNYKKYYGPFHALHNIAYESPSGFLSLYSPRYLIPSIFVHGLAPLLRLASTHVIQEELGLDPTFTPVLYRIATLALMAIEVAVVTPLEMARKRLQAQRIGGSTRSVRRDTRRRKAEEEGQEVVEEKVEEVQTFETCVVTSSKMYSGVLDCIGTIIVEEGGRSKKGRRRKRKPVVGAGGAAGGVGAVPGASGLGGYTPGSGLDSYGGNNEWQKVWGSSDPAAAGVPGLQPYPTYSSAMPVPPELTTPKKTDSGGGMFGAVGRFVGGVRTLYRGFWPRYLSRVVVYAFEEIGRGDDW</sequence>
<proteinExistence type="predicted"/>
<evidence type="ECO:0000256" key="4">
    <source>
        <dbReference type="ARBA" id="ARBA00022989"/>
    </source>
</evidence>
<keyword evidence="4" id="KW-1133">Transmembrane helix</keyword>
<dbReference type="Gene3D" id="1.50.40.10">
    <property type="entry name" value="Mitochondrial carrier domain"/>
    <property type="match status" value="1"/>
</dbReference>
<organism evidence="7 8">
    <name type="scientific">Rhizophlyctis rosea</name>
    <dbReference type="NCBI Taxonomy" id="64517"/>
    <lineage>
        <taxon>Eukaryota</taxon>
        <taxon>Fungi</taxon>
        <taxon>Fungi incertae sedis</taxon>
        <taxon>Chytridiomycota</taxon>
        <taxon>Chytridiomycota incertae sedis</taxon>
        <taxon>Chytridiomycetes</taxon>
        <taxon>Rhizophlyctidales</taxon>
        <taxon>Rhizophlyctidaceae</taxon>
        <taxon>Rhizophlyctis</taxon>
    </lineage>
</organism>
<keyword evidence="5" id="KW-0472">Membrane</keyword>
<dbReference type="AlphaFoldDB" id="A0AAD5SLE5"/>
<dbReference type="Proteomes" id="UP001212841">
    <property type="component" value="Unassembled WGS sequence"/>
</dbReference>
<name>A0AAD5SLE5_9FUNG</name>
<evidence type="ECO:0000256" key="2">
    <source>
        <dbReference type="ARBA" id="ARBA00022692"/>
    </source>
</evidence>
<evidence type="ECO:0000313" key="8">
    <source>
        <dbReference type="Proteomes" id="UP001212841"/>
    </source>
</evidence>
<protein>
    <recommendedName>
        <fullName evidence="9">Mitochondrial carrier</fullName>
    </recommendedName>
</protein>
<evidence type="ECO:0000256" key="1">
    <source>
        <dbReference type="ARBA" id="ARBA00004370"/>
    </source>
</evidence>
<dbReference type="SUPFAM" id="SSF103506">
    <property type="entry name" value="Mitochondrial carrier"/>
    <property type="match status" value="1"/>
</dbReference>
<evidence type="ECO:0000313" key="7">
    <source>
        <dbReference type="EMBL" id="KAJ3057007.1"/>
    </source>
</evidence>
<feature type="region of interest" description="Disordered" evidence="6">
    <location>
        <begin position="305"/>
        <end position="324"/>
    </location>
</feature>
<evidence type="ECO:0000256" key="6">
    <source>
        <dbReference type="SAM" id="MobiDB-lite"/>
    </source>
</evidence>
<dbReference type="GO" id="GO:0016020">
    <property type="term" value="C:membrane"/>
    <property type="evidence" value="ECO:0007669"/>
    <property type="project" value="UniProtKB-SubCell"/>
</dbReference>